<accession>I3ZEW6</accession>
<proteinExistence type="predicted"/>
<organism evidence="1 2">
    <name type="scientific">Terriglobus roseus (strain DSM 18391 / NRRL B-41598 / KBS 63)</name>
    <dbReference type="NCBI Taxonomy" id="926566"/>
    <lineage>
        <taxon>Bacteria</taxon>
        <taxon>Pseudomonadati</taxon>
        <taxon>Acidobacteriota</taxon>
        <taxon>Terriglobia</taxon>
        <taxon>Terriglobales</taxon>
        <taxon>Acidobacteriaceae</taxon>
        <taxon>Terriglobus</taxon>
    </lineage>
</organism>
<dbReference type="EMBL" id="CP003379">
    <property type="protein sequence ID" value="AFL87784.1"/>
    <property type="molecule type" value="Genomic_DNA"/>
</dbReference>
<evidence type="ECO:0000313" key="2">
    <source>
        <dbReference type="Proteomes" id="UP000006056"/>
    </source>
</evidence>
<evidence type="ECO:0000313" key="1">
    <source>
        <dbReference type="EMBL" id="AFL87784.1"/>
    </source>
</evidence>
<dbReference type="RefSeq" id="WP_014785353.1">
    <property type="nucleotide sequence ID" value="NC_018014.1"/>
</dbReference>
<sequence>MKPIEHSWLNLWSNLRGAALPLAFDSEGRANVLLITGKQDESLAPASSGIPTLPYTDTLHIQLGFQPCWEKTAKTPQFERFSFSTKNILDGGLAEPNNCGSQKVAVHPGELVLYVKPLSFWQRMRD</sequence>
<dbReference type="AlphaFoldDB" id="I3ZEW6"/>
<name>I3ZEW6_TERRK</name>
<protein>
    <submittedName>
        <fullName evidence="1">Uncharacterized protein</fullName>
    </submittedName>
</protein>
<gene>
    <name evidence="1" type="ordered locus">Terro_1477</name>
</gene>
<keyword evidence="2" id="KW-1185">Reference proteome</keyword>
<dbReference type="HOGENOM" id="CLU_1980515_0_0_0"/>
<reference evidence="1 2" key="1">
    <citation type="submission" date="2012-06" db="EMBL/GenBank/DDBJ databases">
        <title>Complete genome of Terriglobus roseus DSM 18391.</title>
        <authorList>
            <consortium name="US DOE Joint Genome Institute (JGI-PGF)"/>
            <person name="Lucas S."/>
            <person name="Copeland A."/>
            <person name="Lapidus A."/>
            <person name="Glavina del Rio T."/>
            <person name="Dalin E."/>
            <person name="Tice H."/>
            <person name="Bruce D."/>
            <person name="Goodwin L."/>
            <person name="Pitluck S."/>
            <person name="Peters L."/>
            <person name="Mikhailova N."/>
            <person name="Munk A.C.C."/>
            <person name="Kyrpides N."/>
            <person name="Mavromatis K."/>
            <person name="Ivanova N."/>
            <person name="Brettin T."/>
            <person name="Detter J.C."/>
            <person name="Han C."/>
            <person name="Larimer F."/>
            <person name="Land M."/>
            <person name="Hauser L."/>
            <person name="Markowitz V."/>
            <person name="Cheng J.-F."/>
            <person name="Hugenholtz P."/>
            <person name="Woyke T."/>
            <person name="Wu D."/>
            <person name="Brambilla E."/>
            <person name="Klenk H.-P."/>
            <person name="Eisen J.A."/>
        </authorList>
    </citation>
    <scope>NUCLEOTIDE SEQUENCE [LARGE SCALE GENOMIC DNA]</scope>
    <source>
        <strain evidence="2">DSM 18391 / NRRL B-41598 / KBS 63</strain>
    </source>
</reference>
<dbReference type="KEGG" id="trs:Terro_1477"/>
<dbReference type="STRING" id="926566.Terro_1477"/>
<dbReference type="Proteomes" id="UP000006056">
    <property type="component" value="Chromosome"/>
</dbReference>